<organism evidence="2 3">
    <name type="scientific">Kistimonas scapharcae</name>
    <dbReference type="NCBI Taxonomy" id="1036133"/>
    <lineage>
        <taxon>Bacteria</taxon>
        <taxon>Pseudomonadati</taxon>
        <taxon>Pseudomonadota</taxon>
        <taxon>Gammaproteobacteria</taxon>
        <taxon>Oceanospirillales</taxon>
        <taxon>Endozoicomonadaceae</taxon>
        <taxon>Kistimonas</taxon>
    </lineage>
</organism>
<keyword evidence="1" id="KW-0472">Membrane</keyword>
<keyword evidence="1" id="KW-0812">Transmembrane</keyword>
<dbReference type="EMBL" id="BAABFL010000438">
    <property type="protein sequence ID" value="GAA4651129.1"/>
    <property type="molecule type" value="Genomic_DNA"/>
</dbReference>
<dbReference type="InterPro" id="IPR046513">
    <property type="entry name" value="DUF6691"/>
</dbReference>
<dbReference type="Proteomes" id="UP001500604">
    <property type="component" value="Unassembled WGS sequence"/>
</dbReference>
<evidence type="ECO:0000313" key="3">
    <source>
        <dbReference type="Proteomes" id="UP001500604"/>
    </source>
</evidence>
<proteinExistence type="predicted"/>
<dbReference type="RefSeq" id="WP_345197444.1">
    <property type="nucleotide sequence ID" value="NZ_BAABFL010000438.1"/>
</dbReference>
<accession>A0ABP8V569</accession>
<reference evidence="3" key="1">
    <citation type="journal article" date="2019" name="Int. J. Syst. Evol. Microbiol.">
        <title>The Global Catalogue of Microorganisms (GCM) 10K type strain sequencing project: providing services to taxonomists for standard genome sequencing and annotation.</title>
        <authorList>
            <consortium name="The Broad Institute Genomics Platform"/>
            <consortium name="The Broad Institute Genome Sequencing Center for Infectious Disease"/>
            <person name="Wu L."/>
            <person name="Ma J."/>
        </authorList>
    </citation>
    <scope>NUCLEOTIDE SEQUENCE [LARGE SCALE GENOMIC DNA]</scope>
    <source>
        <strain evidence="3">JCM 17805</strain>
    </source>
</reference>
<protein>
    <submittedName>
        <fullName evidence="2">YeeE/YedE family protein</fullName>
    </submittedName>
</protein>
<feature type="transmembrane region" description="Helical" evidence="1">
    <location>
        <begin position="107"/>
        <end position="130"/>
    </location>
</feature>
<feature type="transmembrane region" description="Helical" evidence="1">
    <location>
        <begin position="43"/>
        <end position="62"/>
    </location>
</feature>
<feature type="transmembrane region" description="Helical" evidence="1">
    <location>
        <begin position="83"/>
        <end position="101"/>
    </location>
</feature>
<keyword evidence="3" id="KW-1185">Reference proteome</keyword>
<evidence type="ECO:0000256" key="1">
    <source>
        <dbReference type="SAM" id="Phobius"/>
    </source>
</evidence>
<keyword evidence="1" id="KW-1133">Transmembrane helix</keyword>
<gene>
    <name evidence="2" type="ORF">GCM10023116_34120</name>
</gene>
<name>A0ABP8V569_9GAMM</name>
<dbReference type="Pfam" id="PF20398">
    <property type="entry name" value="DUF6691"/>
    <property type="match status" value="1"/>
</dbReference>
<comment type="caution">
    <text evidence="2">The sequence shown here is derived from an EMBL/GenBank/DDBJ whole genome shotgun (WGS) entry which is preliminary data.</text>
</comment>
<evidence type="ECO:0000313" key="2">
    <source>
        <dbReference type="EMBL" id="GAA4651129.1"/>
    </source>
</evidence>
<sequence length="147" mass="15463">MKQIVIAILSGLLFGAGLAISGMLNPEKVLGFLDITGHWDPTLALVMGGALLVNIPATRWTLRQPSPKMASSFSLPSLKQVDKPLVVGAVLFGMGWGLVGLCPGPAITLLAGGSPQVVLFVCAMLAGLWLQPVLTNYLKRPFQQADA</sequence>